<dbReference type="PANTHER" id="PTHR33711">
    <property type="entry name" value="DIOXYGENASE, PUTATIVE (AFU_ORTHOLOGUE AFUA_2G02910)-RELATED"/>
    <property type="match status" value="1"/>
</dbReference>
<feature type="domain" description="Intradiol ring-cleavage dioxygenases" evidence="7">
    <location>
        <begin position="126"/>
        <end position="154"/>
    </location>
</feature>
<keyword evidence="4" id="KW-0223">Dioxygenase</keyword>
<evidence type="ECO:0000256" key="4">
    <source>
        <dbReference type="ARBA" id="ARBA00022964"/>
    </source>
</evidence>
<organism evidence="8 9">
    <name type="scientific">Vitreoscilla massiliensis</name>
    <dbReference type="NCBI Taxonomy" id="1689272"/>
    <lineage>
        <taxon>Bacteria</taxon>
        <taxon>Pseudomonadati</taxon>
        <taxon>Pseudomonadota</taxon>
        <taxon>Betaproteobacteria</taxon>
        <taxon>Neisseriales</taxon>
        <taxon>Neisseriaceae</taxon>
        <taxon>Vitreoscilla</taxon>
    </lineage>
</organism>
<name>A0ABY4E195_9NEIS</name>
<evidence type="ECO:0000259" key="7">
    <source>
        <dbReference type="PROSITE" id="PS00083"/>
    </source>
</evidence>
<evidence type="ECO:0000256" key="5">
    <source>
        <dbReference type="ARBA" id="ARBA00023002"/>
    </source>
</evidence>
<comment type="cofactor">
    <cofactor evidence="1">
        <name>Fe(3+)</name>
        <dbReference type="ChEBI" id="CHEBI:29034"/>
    </cofactor>
</comment>
<comment type="similarity">
    <text evidence="2">Belongs to the intradiol ring-cleavage dioxygenase family.</text>
</comment>
<dbReference type="InterPro" id="IPR050770">
    <property type="entry name" value="Intradiol_RC_Dioxygenase"/>
</dbReference>
<dbReference type="PROSITE" id="PS00083">
    <property type="entry name" value="INTRADIOL_DIOXYGENAS"/>
    <property type="match status" value="1"/>
</dbReference>
<keyword evidence="3" id="KW-0479">Metal-binding</keyword>
<evidence type="ECO:0000256" key="2">
    <source>
        <dbReference type="ARBA" id="ARBA00007825"/>
    </source>
</evidence>
<dbReference type="InterPro" id="IPR007535">
    <property type="entry name" value="Catechol_dOase_N"/>
</dbReference>
<dbReference type="InterPro" id="IPR015889">
    <property type="entry name" value="Intradiol_dOase_core"/>
</dbReference>
<evidence type="ECO:0000256" key="3">
    <source>
        <dbReference type="ARBA" id="ARBA00022723"/>
    </source>
</evidence>
<accession>A0ABY4E195</accession>
<dbReference type="InterPro" id="IPR000627">
    <property type="entry name" value="Intradiol_dOase_C"/>
</dbReference>
<protein>
    <recommendedName>
        <fullName evidence="7">Intradiol ring-cleavage dioxygenases domain-containing protein</fullName>
    </recommendedName>
</protein>
<keyword evidence="5" id="KW-0560">Oxidoreductase</keyword>
<dbReference type="Gene3D" id="2.60.130.10">
    <property type="entry name" value="Aromatic compound dioxygenase"/>
    <property type="match status" value="1"/>
</dbReference>
<keyword evidence="9" id="KW-1185">Reference proteome</keyword>
<dbReference type="RefSeq" id="WP_058356964.1">
    <property type="nucleotide sequence ID" value="NZ_CABKVG010000010.1"/>
</dbReference>
<evidence type="ECO:0000313" key="8">
    <source>
        <dbReference type="EMBL" id="UOO89264.1"/>
    </source>
</evidence>
<sequence>MRPVTESVLKSLDQIDSERSKYVLQTLIKTLHQYIDEVQLTQTEWETAIDFLTRTGHMCQGPRQEFILLSDVLGISMLVDEINHSQNEQQTPSTVFGPFFVAGMPTRMYGENIVEEGGDDLMPLLVQGNILDHDGKPIVGAEIEVWQTADNGMYSGQDSAQPPANLRGKFFSNEQGAYAFKSILPISYQIPSDGTVGELLNYAKRHFWRPAHIHFMIQAPGYQRLVTHLFIQGDEHLNGDAVFGVKERLIVAYETKLADANWTDFFEIKQPFHLIQYSFVLTKEG</sequence>
<reference evidence="8 9" key="1">
    <citation type="journal article" date="2022" name="Res Sq">
        <title>Evolution of multicellular longitudinally dividing oral cavity symbionts (Neisseriaceae).</title>
        <authorList>
            <person name="Nyongesa S."/>
            <person name="Weber P."/>
            <person name="Bernet E."/>
            <person name="Pullido F."/>
            <person name="Nieckarz M."/>
            <person name="Delaby M."/>
            <person name="Nieves C."/>
            <person name="Viehboeck T."/>
            <person name="Krause N."/>
            <person name="Rivera-Millot A."/>
            <person name="Nakamura A."/>
            <person name="Vischer N."/>
            <person name="VanNieuwenhze M."/>
            <person name="Brun Y."/>
            <person name="Cava F."/>
            <person name="Bulgheresi S."/>
            <person name="Veyrier F."/>
        </authorList>
    </citation>
    <scope>NUCLEOTIDE SEQUENCE [LARGE SCALE GENOMIC DNA]</scope>
    <source>
        <strain evidence="8 9">SN4</strain>
    </source>
</reference>
<dbReference type="PANTHER" id="PTHR33711:SF7">
    <property type="entry name" value="INTRADIOL RING-CLEAVAGE DIOXYGENASES DOMAIN-CONTAINING PROTEIN-RELATED"/>
    <property type="match status" value="1"/>
</dbReference>
<evidence type="ECO:0000256" key="6">
    <source>
        <dbReference type="ARBA" id="ARBA00023004"/>
    </source>
</evidence>
<dbReference type="Pfam" id="PF00775">
    <property type="entry name" value="Dioxygenase_C"/>
    <property type="match status" value="1"/>
</dbReference>
<dbReference type="Pfam" id="PF04444">
    <property type="entry name" value="Dioxygenase_N"/>
    <property type="match status" value="1"/>
</dbReference>
<proteinExistence type="inferred from homology"/>
<dbReference type="Proteomes" id="UP000832011">
    <property type="component" value="Chromosome"/>
</dbReference>
<evidence type="ECO:0000313" key="9">
    <source>
        <dbReference type="Proteomes" id="UP000832011"/>
    </source>
</evidence>
<dbReference type="SUPFAM" id="SSF49482">
    <property type="entry name" value="Aromatic compound dioxygenase"/>
    <property type="match status" value="1"/>
</dbReference>
<evidence type="ECO:0000256" key="1">
    <source>
        <dbReference type="ARBA" id="ARBA00001965"/>
    </source>
</evidence>
<dbReference type="EMBL" id="CP091511">
    <property type="protein sequence ID" value="UOO89264.1"/>
    <property type="molecule type" value="Genomic_DNA"/>
</dbReference>
<keyword evidence="6" id="KW-0408">Iron</keyword>
<gene>
    <name evidence="8" type="ORF">LVJ82_17760</name>
</gene>